<proteinExistence type="predicted"/>
<keyword evidence="1" id="KW-0238">DNA-binding</keyword>
<dbReference type="EMBL" id="SNXZ01000001">
    <property type="protein sequence ID" value="TDQ04464.1"/>
    <property type="molecule type" value="Genomic_DNA"/>
</dbReference>
<protein>
    <submittedName>
        <fullName evidence="1">Winged helix DNA-binding protein</fullName>
    </submittedName>
</protein>
<evidence type="ECO:0000313" key="1">
    <source>
        <dbReference type="EMBL" id="TDQ04464.1"/>
    </source>
</evidence>
<reference evidence="1 2" key="1">
    <citation type="submission" date="2019-03" db="EMBL/GenBank/DDBJ databases">
        <title>Genomic Encyclopedia of Type Strains, Phase IV (KMG-IV): sequencing the most valuable type-strain genomes for metagenomic binning, comparative biology and taxonomic classification.</title>
        <authorList>
            <person name="Goeker M."/>
        </authorList>
    </citation>
    <scope>NUCLEOTIDE SEQUENCE [LARGE SCALE GENOMIC DNA]</scope>
    <source>
        <strain evidence="1 2">DSM 45361</strain>
    </source>
</reference>
<dbReference type="AlphaFoldDB" id="A0A4R6SKR6"/>
<sequence>MRRVVGVQAQDTRAARLAVRARTEGLIASDVDDAVRRGEVVRTWAMRGTLHMLAAADVRWIVGLLGPRFAAANRGRRHRLGLDDDTLARGVAQLSDVLADEVPRTRAELMAAISLELTGQAIPHLLGYAAQTGLLVRGPDAAKDEPTYVLASQWLPPGSALDESEAVARLAERYLAGYGPASVEDFAAWSGLPLGLARAGFGAVSESTVDAKPPLRLLGHFDAYLLGYRDRRAMLAPELDHRIRAGGGMIMPAVLVDGRVAGTWALDRKAWRVRTESFGGALPVRGLRAEVEDLRRFLGVDVELAD</sequence>
<organism evidence="1 2">
    <name type="scientific">Labedaea rhizosphaerae</name>
    <dbReference type="NCBI Taxonomy" id="598644"/>
    <lineage>
        <taxon>Bacteria</taxon>
        <taxon>Bacillati</taxon>
        <taxon>Actinomycetota</taxon>
        <taxon>Actinomycetes</taxon>
        <taxon>Pseudonocardiales</taxon>
        <taxon>Pseudonocardiaceae</taxon>
        <taxon>Labedaea</taxon>
    </lineage>
</organism>
<dbReference type="InterPro" id="IPR009351">
    <property type="entry name" value="AlkZ-like"/>
</dbReference>
<comment type="caution">
    <text evidence="1">The sequence shown here is derived from an EMBL/GenBank/DDBJ whole genome shotgun (WGS) entry which is preliminary data.</text>
</comment>
<dbReference type="PANTHER" id="PTHR38479:SF2">
    <property type="entry name" value="WINGED HELIX DNA-BINDING DOMAIN-CONTAINING PROTEIN"/>
    <property type="match status" value="1"/>
</dbReference>
<dbReference type="PANTHER" id="PTHR38479">
    <property type="entry name" value="LMO0824 PROTEIN"/>
    <property type="match status" value="1"/>
</dbReference>
<dbReference type="GO" id="GO:0003677">
    <property type="term" value="F:DNA binding"/>
    <property type="evidence" value="ECO:0007669"/>
    <property type="project" value="UniProtKB-KW"/>
</dbReference>
<accession>A0A4R6SKR6</accession>
<name>A0A4R6SKR6_LABRH</name>
<keyword evidence="2" id="KW-1185">Reference proteome</keyword>
<gene>
    <name evidence="1" type="ORF">EV186_101416</name>
</gene>
<evidence type="ECO:0000313" key="2">
    <source>
        <dbReference type="Proteomes" id="UP000295444"/>
    </source>
</evidence>
<dbReference type="Pfam" id="PF06224">
    <property type="entry name" value="AlkZ-like"/>
    <property type="match status" value="1"/>
</dbReference>
<dbReference type="Proteomes" id="UP000295444">
    <property type="component" value="Unassembled WGS sequence"/>
</dbReference>